<dbReference type="PANTHER" id="PTHR24193:SF121">
    <property type="entry name" value="ADA2A-CONTAINING COMPLEX COMPONENT 3, ISOFORM D"/>
    <property type="match status" value="1"/>
</dbReference>
<dbReference type="GO" id="GO:0000976">
    <property type="term" value="F:transcription cis-regulatory region binding"/>
    <property type="evidence" value="ECO:0007669"/>
    <property type="project" value="TreeGrafter"/>
</dbReference>
<dbReference type="OrthoDB" id="445896at2759"/>
<dbReference type="Proteomes" id="UP000479190">
    <property type="component" value="Unassembled WGS sequence"/>
</dbReference>
<dbReference type="InterPro" id="IPR050663">
    <property type="entry name" value="Ankyrin-SOCS_Box"/>
</dbReference>
<dbReference type="GO" id="GO:0045944">
    <property type="term" value="P:positive regulation of transcription by RNA polymerase II"/>
    <property type="evidence" value="ECO:0007669"/>
    <property type="project" value="TreeGrafter"/>
</dbReference>
<evidence type="ECO:0000313" key="4">
    <source>
        <dbReference type="EMBL" id="CAB0037744.1"/>
    </source>
</evidence>
<keyword evidence="2 3" id="KW-0040">ANK repeat</keyword>
<organism evidence="4 5">
    <name type="scientific">Trichogramma brassicae</name>
    <dbReference type="NCBI Taxonomy" id="86971"/>
    <lineage>
        <taxon>Eukaryota</taxon>
        <taxon>Metazoa</taxon>
        <taxon>Ecdysozoa</taxon>
        <taxon>Arthropoda</taxon>
        <taxon>Hexapoda</taxon>
        <taxon>Insecta</taxon>
        <taxon>Pterygota</taxon>
        <taxon>Neoptera</taxon>
        <taxon>Endopterygota</taxon>
        <taxon>Hymenoptera</taxon>
        <taxon>Apocrita</taxon>
        <taxon>Proctotrupomorpha</taxon>
        <taxon>Chalcidoidea</taxon>
        <taxon>Trichogrammatidae</taxon>
        <taxon>Trichogramma</taxon>
    </lineage>
</organism>
<dbReference type="PROSITE" id="PS50297">
    <property type="entry name" value="ANK_REP_REGION"/>
    <property type="match status" value="4"/>
</dbReference>
<dbReference type="Gene3D" id="1.25.40.20">
    <property type="entry name" value="Ankyrin repeat-containing domain"/>
    <property type="match status" value="2"/>
</dbReference>
<dbReference type="SMART" id="SM00248">
    <property type="entry name" value="ANK"/>
    <property type="match status" value="6"/>
</dbReference>
<gene>
    <name evidence="4" type="ORF">TBRA_LOCUS9557</name>
</gene>
<feature type="repeat" description="ANK" evidence="3">
    <location>
        <begin position="212"/>
        <end position="244"/>
    </location>
</feature>
<dbReference type="InterPro" id="IPR036770">
    <property type="entry name" value="Ankyrin_rpt-contain_sf"/>
</dbReference>
<reference evidence="4 5" key="1">
    <citation type="submission" date="2020-02" db="EMBL/GenBank/DDBJ databases">
        <authorList>
            <person name="Ferguson B K."/>
        </authorList>
    </citation>
    <scope>NUCLEOTIDE SEQUENCE [LARGE SCALE GENOMIC DNA]</scope>
</reference>
<dbReference type="InterPro" id="IPR002110">
    <property type="entry name" value="Ankyrin_rpt"/>
</dbReference>
<dbReference type="SUPFAM" id="SSF48403">
    <property type="entry name" value="Ankyrin repeat"/>
    <property type="match status" value="1"/>
</dbReference>
<dbReference type="PRINTS" id="PR01415">
    <property type="entry name" value="ANKYRIN"/>
</dbReference>
<dbReference type="PANTHER" id="PTHR24193">
    <property type="entry name" value="ANKYRIN REPEAT PROTEIN"/>
    <property type="match status" value="1"/>
</dbReference>
<keyword evidence="5" id="KW-1185">Reference proteome</keyword>
<name>A0A6H5IPS0_9HYME</name>
<dbReference type="AlphaFoldDB" id="A0A6H5IPS0"/>
<accession>A0A6H5IPS0</accession>
<dbReference type="PROSITE" id="PS50088">
    <property type="entry name" value="ANK_REPEAT"/>
    <property type="match status" value="4"/>
</dbReference>
<feature type="repeat" description="ANK" evidence="3">
    <location>
        <begin position="310"/>
        <end position="345"/>
    </location>
</feature>
<dbReference type="Pfam" id="PF12796">
    <property type="entry name" value="Ank_2"/>
    <property type="match status" value="2"/>
</dbReference>
<dbReference type="EMBL" id="CADCXV010000866">
    <property type="protein sequence ID" value="CAB0037744.1"/>
    <property type="molecule type" value="Genomic_DNA"/>
</dbReference>
<protein>
    <submittedName>
        <fullName evidence="4">Uncharacterized protein</fullName>
    </submittedName>
</protein>
<evidence type="ECO:0000313" key="5">
    <source>
        <dbReference type="Proteomes" id="UP000479190"/>
    </source>
</evidence>
<proteinExistence type="predicted"/>
<feature type="repeat" description="ANK" evidence="3">
    <location>
        <begin position="178"/>
        <end position="210"/>
    </location>
</feature>
<feature type="repeat" description="ANK" evidence="3">
    <location>
        <begin position="391"/>
        <end position="418"/>
    </location>
</feature>
<dbReference type="GO" id="GO:0005634">
    <property type="term" value="C:nucleus"/>
    <property type="evidence" value="ECO:0007669"/>
    <property type="project" value="TreeGrafter"/>
</dbReference>
<evidence type="ECO:0000256" key="3">
    <source>
        <dbReference type="PROSITE-ProRule" id="PRU00023"/>
    </source>
</evidence>
<keyword evidence="1" id="KW-0677">Repeat</keyword>
<evidence type="ECO:0000256" key="2">
    <source>
        <dbReference type="ARBA" id="ARBA00023043"/>
    </source>
</evidence>
<sequence>MLYYYWRWMTTMMPAGGGGGQAEERSSSASKYYTHTSFDHNAFCYDYSSADDFEPLRKDVNWEVDEDRFELLCRLYDDVTWKWRLYRFPNFRTAFRDEEMDRLLSDCVNNWKGNHDDDWLRNFIVIVADSGYKDEPKDDNENRTTPIHRAARHVDGASILAHLFDIYDRYDLNYRDESGLTHFHVACQYGHQEVVEKFLEAGQDPNVVCRETGDSPLHLALKSHHPRVISLLLRNGADPNLRDKLGKTPLHHAFVQPCSYPKARVKLPLGSRPRTNEDELPHASRNLLKRFLEVCDEKHLIVEVDARDKLGNTPLHLALRFEHSVNGKAVELLLRRGADPNSANAEGSTPLHSICQRDEEILPRQDDLMKRFFEISDELNRTVRVDVEDKKGWTPLQLAVSNLSPRNVELLLERGADMTGFTFPTGMNYFDGQYRRTYSTSWSRLGLASRILSCVELLEKRGYEMDRGDKLAILKPFSNYGMFLESDYCNDDKNNDNDDEDFENKAKGIAVNSRVSLYDLIRSTEQLLELKQVTYADCERLSGVRLYEYQAFWSHRTRLLDRDTQLCEKISRKFFQDCALEPFWELMGGRLPLECCRPVLGQLTNKDLYNICLASATDQS</sequence>
<evidence type="ECO:0000256" key="1">
    <source>
        <dbReference type="ARBA" id="ARBA00022737"/>
    </source>
</evidence>